<name>A0A2P8DV13_9ACTN</name>
<evidence type="ECO:0000313" key="9">
    <source>
        <dbReference type="Proteomes" id="UP000240542"/>
    </source>
</evidence>
<proteinExistence type="predicted"/>
<reference evidence="8 9" key="1">
    <citation type="submission" date="2018-03" db="EMBL/GenBank/DDBJ databases">
        <title>Genomic Encyclopedia of Archaeal and Bacterial Type Strains, Phase II (KMG-II): from individual species to whole genera.</title>
        <authorList>
            <person name="Goeker M."/>
        </authorList>
    </citation>
    <scope>NUCLEOTIDE SEQUENCE [LARGE SCALE GENOMIC DNA]</scope>
    <source>
        <strain evidence="8 9">DSM 45312</strain>
    </source>
</reference>
<evidence type="ECO:0000313" key="8">
    <source>
        <dbReference type="EMBL" id="PSL01041.1"/>
    </source>
</evidence>
<protein>
    <submittedName>
        <fullName evidence="8">Outer membrane protein OmpA-like peptidoglycan-associated protein</fullName>
    </submittedName>
</protein>
<dbReference type="CDD" id="cd07185">
    <property type="entry name" value="OmpA_C-like"/>
    <property type="match status" value="1"/>
</dbReference>
<evidence type="ECO:0000256" key="1">
    <source>
        <dbReference type="ARBA" id="ARBA00004442"/>
    </source>
</evidence>
<feature type="signal peptide" evidence="6">
    <location>
        <begin position="1"/>
        <end position="27"/>
    </location>
</feature>
<keyword evidence="2 4" id="KW-0472">Membrane</keyword>
<dbReference type="InterPro" id="IPR006664">
    <property type="entry name" value="OMP_bac"/>
</dbReference>
<evidence type="ECO:0000259" key="7">
    <source>
        <dbReference type="PROSITE" id="PS51123"/>
    </source>
</evidence>
<sequence>MSRSADVVGLAAAAAAVLLLAPVPAAADAEPGPVAEAPILDLSLPVNGISAPVEDLTYATENEDGSLTDAENAKERTVTLAADVLFDFDKATLSGKAETALAEAAGILEEHAGGKTVDIVGYTDAKGDDAYNTKLSEDRAETVRAELEPLVSGTEVKFRTAGKGSADPVAPNEVDGEDNPKGREKNRRVEIRFPR</sequence>
<dbReference type="EMBL" id="PYGA01000001">
    <property type="protein sequence ID" value="PSL01041.1"/>
    <property type="molecule type" value="Genomic_DNA"/>
</dbReference>
<dbReference type="InterPro" id="IPR036737">
    <property type="entry name" value="OmpA-like_sf"/>
</dbReference>
<organism evidence="8 9">
    <name type="scientific">Murinocardiopsis flavida</name>
    <dbReference type="NCBI Taxonomy" id="645275"/>
    <lineage>
        <taxon>Bacteria</taxon>
        <taxon>Bacillati</taxon>
        <taxon>Actinomycetota</taxon>
        <taxon>Actinomycetes</taxon>
        <taxon>Streptosporangiales</taxon>
        <taxon>Nocardiopsidaceae</taxon>
        <taxon>Murinocardiopsis</taxon>
    </lineage>
</organism>
<evidence type="ECO:0000256" key="3">
    <source>
        <dbReference type="ARBA" id="ARBA00023237"/>
    </source>
</evidence>
<gene>
    <name evidence="8" type="ORF">CLV63_101520</name>
</gene>
<dbReference type="SUPFAM" id="SSF103088">
    <property type="entry name" value="OmpA-like"/>
    <property type="match status" value="1"/>
</dbReference>
<dbReference type="PROSITE" id="PS51123">
    <property type="entry name" value="OMPA_2"/>
    <property type="match status" value="1"/>
</dbReference>
<keyword evidence="3" id="KW-0998">Cell outer membrane</keyword>
<keyword evidence="9" id="KW-1185">Reference proteome</keyword>
<evidence type="ECO:0000256" key="5">
    <source>
        <dbReference type="SAM" id="MobiDB-lite"/>
    </source>
</evidence>
<accession>A0A2P8DV13</accession>
<feature type="region of interest" description="Disordered" evidence="5">
    <location>
        <begin position="155"/>
        <end position="195"/>
    </location>
</feature>
<evidence type="ECO:0000256" key="6">
    <source>
        <dbReference type="SAM" id="SignalP"/>
    </source>
</evidence>
<dbReference type="PRINTS" id="PR01021">
    <property type="entry name" value="OMPADOMAIN"/>
</dbReference>
<dbReference type="AlphaFoldDB" id="A0A2P8DV13"/>
<keyword evidence="6" id="KW-0732">Signal</keyword>
<comment type="caution">
    <text evidence="8">The sequence shown here is derived from an EMBL/GenBank/DDBJ whole genome shotgun (WGS) entry which is preliminary data.</text>
</comment>
<feature type="chain" id="PRO_5015189595" evidence="6">
    <location>
        <begin position="28"/>
        <end position="195"/>
    </location>
</feature>
<evidence type="ECO:0000256" key="2">
    <source>
        <dbReference type="ARBA" id="ARBA00023136"/>
    </source>
</evidence>
<comment type="subcellular location">
    <subcellularLocation>
        <location evidence="1">Cell outer membrane</location>
    </subcellularLocation>
</comment>
<feature type="compositionally biased region" description="Basic and acidic residues" evidence="5">
    <location>
        <begin position="178"/>
        <end position="195"/>
    </location>
</feature>
<dbReference type="InterPro" id="IPR050330">
    <property type="entry name" value="Bact_OuterMem_StrucFunc"/>
</dbReference>
<dbReference type="InterPro" id="IPR006665">
    <property type="entry name" value="OmpA-like"/>
</dbReference>
<dbReference type="Gene3D" id="3.30.1330.60">
    <property type="entry name" value="OmpA-like domain"/>
    <property type="match status" value="1"/>
</dbReference>
<feature type="domain" description="OmpA-like" evidence="7">
    <location>
        <begin position="73"/>
        <end position="195"/>
    </location>
</feature>
<dbReference type="GO" id="GO:0009279">
    <property type="term" value="C:cell outer membrane"/>
    <property type="evidence" value="ECO:0007669"/>
    <property type="project" value="UniProtKB-SubCell"/>
</dbReference>
<evidence type="ECO:0000256" key="4">
    <source>
        <dbReference type="PROSITE-ProRule" id="PRU00473"/>
    </source>
</evidence>
<dbReference type="PANTHER" id="PTHR30329">
    <property type="entry name" value="STATOR ELEMENT OF FLAGELLAR MOTOR COMPLEX"/>
    <property type="match status" value="1"/>
</dbReference>
<dbReference type="PANTHER" id="PTHR30329:SF21">
    <property type="entry name" value="LIPOPROTEIN YIAD-RELATED"/>
    <property type="match status" value="1"/>
</dbReference>
<dbReference type="RefSeq" id="WP_106581191.1">
    <property type="nucleotide sequence ID" value="NZ_PYGA01000001.1"/>
</dbReference>
<dbReference type="Proteomes" id="UP000240542">
    <property type="component" value="Unassembled WGS sequence"/>
</dbReference>
<dbReference type="Pfam" id="PF00691">
    <property type="entry name" value="OmpA"/>
    <property type="match status" value="1"/>
</dbReference>
<dbReference type="OrthoDB" id="5166631at2"/>